<evidence type="ECO:0000313" key="4">
    <source>
        <dbReference type="Proteomes" id="UP000000589"/>
    </source>
</evidence>
<gene>
    <name evidence="2 3" type="primary">Atg16l2</name>
</gene>
<dbReference type="ExpressionAtlas" id="D6RHC1">
    <property type="expression patterns" value="baseline and differential"/>
</dbReference>
<feature type="domain" description="Autophagy-related protein 16" evidence="1">
    <location>
        <begin position="20"/>
        <end position="73"/>
    </location>
</feature>
<sequence>MAGPGAPCDPCAPAAVWKRHIVRQLRHRDRTQKALFLELVPAYNHLLEKAELLAKFSEKLKSEPKDAISTRHEDWRWPTRW</sequence>
<reference evidence="2" key="4">
    <citation type="submission" date="2025-09" db="UniProtKB">
        <authorList>
            <consortium name="Ensembl"/>
        </authorList>
    </citation>
    <scope>IDENTIFICATION</scope>
    <source>
        <strain evidence="2">C57BL/6J</strain>
    </source>
</reference>
<dbReference type="AGR" id="MGI:1920933"/>
<proteinExistence type="predicted"/>
<evidence type="ECO:0000313" key="3">
    <source>
        <dbReference type="MGI" id="MGI:1920933"/>
    </source>
</evidence>
<dbReference type="GeneTree" id="ENSGT00940000153936"/>
<organism evidence="2 4">
    <name type="scientific">Mus musculus</name>
    <name type="common">Mouse</name>
    <dbReference type="NCBI Taxonomy" id="10090"/>
    <lineage>
        <taxon>Eukaryota</taxon>
        <taxon>Metazoa</taxon>
        <taxon>Chordata</taxon>
        <taxon>Craniata</taxon>
        <taxon>Vertebrata</taxon>
        <taxon>Euteleostomi</taxon>
        <taxon>Mammalia</taxon>
        <taxon>Eutheria</taxon>
        <taxon>Euarchontoglires</taxon>
        <taxon>Glires</taxon>
        <taxon>Rodentia</taxon>
        <taxon>Myomorpha</taxon>
        <taxon>Muroidea</taxon>
        <taxon>Muridae</taxon>
        <taxon>Murinae</taxon>
        <taxon>Mus</taxon>
        <taxon>Mus</taxon>
    </lineage>
</organism>
<dbReference type="AlphaFoldDB" id="D6RHC1"/>
<dbReference type="ProteomicsDB" id="349244"/>
<name>D6RHC1_MOUSE</name>
<reference evidence="2 4" key="2">
    <citation type="journal article" date="2011" name="PLoS Biol.">
        <title>Modernizing reference genome assemblies.</title>
        <authorList>
            <person name="Church D.M."/>
            <person name="Schneider V.A."/>
            <person name="Graves T."/>
            <person name="Auger K."/>
            <person name="Cunningham F."/>
            <person name="Bouk N."/>
            <person name="Chen H.C."/>
            <person name="Agarwala R."/>
            <person name="McLaren W.M."/>
            <person name="Ritchie G.R."/>
            <person name="Albracht D."/>
            <person name="Kremitzki M."/>
            <person name="Rock S."/>
            <person name="Kotkiewicz H."/>
            <person name="Kremitzki C."/>
            <person name="Wollam A."/>
            <person name="Trani L."/>
            <person name="Fulton L."/>
            <person name="Fulton R."/>
            <person name="Matthews L."/>
            <person name="Whitehead S."/>
            <person name="Chow W."/>
            <person name="Torrance J."/>
            <person name="Dunn M."/>
            <person name="Harden G."/>
            <person name="Threadgold G."/>
            <person name="Wood J."/>
            <person name="Collins J."/>
            <person name="Heath P."/>
            <person name="Griffiths G."/>
            <person name="Pelan S."/>
            <person name="Grafham D."/>
            <person name="Eichler E.E."/>
            <person name="Weinstock G."/>
            <person name="Mardis E.R."/>
            <person name="Wilson R.K."/>
            <person name="Howe K."/>
            <person name="Flicek P."/>
            <person name="Hubbard T."/>
        </authorList>
    </citation>
    <scope>NUCLEOTIDE SEQUENCE [LARGE SCALE GENOMIC DNA]</scope>
    <source>
        <strain evidence="2 4">C57BL/6J</strain>
    </source>
</reference>
<reference evidence="2 4" key="1">
    <citation type="journal article" date="2009" name="PLoS Biol.">
        <title>Lineage-specific biology revealed by a finished genome assembly of the mouse.</title>
        <authorList>
            <consortium name="Mouse Genome Sequencing Consortium"/>
            <person name="Church D.M."/>
            <person name="Goodstadt L."/>
            <person name="Hillier L.W."/>
            <person name="Zody M.C."/>
            <person name="Goldstein S."/>
            <person name="She X."/>
            <person name="Bult C.J."/>
            <person name="Agarwala R."/>
            <person name="Cherry J.L."/>
            <person name="DiCuccio M."/>
            <person name="Hlavina W."/>
            <person name="Kapustin Y."/>
            <person name="Meric P."/>
            <person name="Maglott D."/>
            <person name="Birtle Z."/>
            <person name="Marques A.C."/>
            <person name="Graves T."/>
            <person name="Zhou S."/>
            <person name="Teague B."/>
            <person name="Potamousis K."/>
            <person name="Churas C."/>
            <person name="Place M."/>
            <person name="Herschleb J."/>
            <person name="Runnheim R."/>
            <person name="Forrest D."/>
            <person name="Amos-Landgraf J."/>
            <person name="Schwartz D.C."/>
            <person name="Cheng Z."/>
            <person name="Lindblad-Toh K."/>
            <person name="Eichler E.E."/>
            <person name="Ponting C.P."/>
        </authorList>
    </citation>
    <scope>NUCLEOTIDE SEQUENCE [LARGE SCALE GENOMIC DNA]</scope>
    <source>
        <strain evidence="2 4">C57BL/6J</strain>
    </source>
</reference>
<evidence type="ECO:0000259" key="1">
    <source>
        <dbReference type="Pfam" id="PF08614"/>
    </source>
</evidence>
<dbReference type="Proteomes" id="UP000000589">
    <property type="component" value="Chromosome 7"/>
</dbReference>
<keyword evidence="4" id="KW-1185">Reference proteome</keyword>
<evidence type="ECO:0000313" key="2">
    <source>
        <dbReference type="Ensembl" id="ENSMUSP00000116414.2"/>
    </source>
</evidence>
<accession>D6RHC1</accession>
<dbReference type="MGI" id="MGI:1920933">
    <property type="gene designation" value="Atg16l2"/>
</dbReference>
<reference evidence="2" key="3">
    <citation type="submission" date="2025-08" db="UniProtKB">
        <authorList>
            <consortium name="Ensembl"/>
        </authorList>
    </citation>
    <scope>IDENTIFICATION</scope>
    <source>
        <strain evidence="2">C57BL/6J</strain>
    </source>
</reference>
<dbReference type="VEuPathDB" id="HostDB:ENSMUSG00000047767"/>
<dbReference type="Antibodypedia" id="30896">
    <property type="antibodies" value="186 antibodies from 26 providers"/>
</dbReference>
<dbReference type="HOGENOM" id="CLU_2573282_0_0_1"/>
<dbReference type="SMR" id="D6RHC1"/>
<protein>
    <submittedName>
        <fullName evidence="2">Autophagy related 16 like 2</fullName>
    </submittedName>
</protein>
<dbReference type="InterPro" id="IPR013923">
    <property type="entry name" value="Autophagy-rel_prot_16_dom"/>
</dbReference>
<dbReference type="Bgee" id="ENSMUSG00000047767">
    <property type="expression patterns" value="Expressed in granulocyte and 153 other cell types or tissues"/>
</dbReference>
<dbReference type="Ensembl" id="ENSMUST00000140553.2">
    <property type="protein sequence ID" value="ENSMUSP00000116414.2"/>
    <property type="gene ID" value="ENSMUSG00000047767.18"/>
</dbReference>
<dbReference type="Pfam" id="PF08614">
    <property type="entry name" value="ATG16"/>
    <property type="match status" value="1"/>
</dbReference>